<gene>
    <name evidence="5" type="ORF">HERILL_LOCUS1576</name>
</gene>
<name>A0A7R8YNC1_HERIL</name>
<feature type="region of interest" description="Disordered" evidence="3">
    <location>
        <begin position="1"/>
        <end position="78"/>
    </location>
</feature>
<dbReference type="GO" id="GO:0005730">
    <property type="term" value="C:nucleolus"/>
    <property type="evidence" value="ECO:0007669"/>
    <property type="project" value="TreeGrafter"/>
</dbReference>
<evidence type="ECO:0000313" key="6">
    <source>
        <dbReference type="Proteomes" id="UP000594454"/>
    </source>
</evidence>
<dbReference type="InterPro" id="IPR040059">
    <property type="entry name" value="PUM3"/>
</dbReference>
<dbReference type="Proteomes" id="UP000594454">
    <property type="component" value="Chromosome 1"/>
</dbReference>
<keyword evidence="2" id="KW-0694">RNA-binding</keyword>
<dbReference type="PANTHER" id="PTHR13389:SF0">
    <property type="entry name" value="PUMILIO HOMOLOG 3"/>
    <property type="match status" value="1"/>
</dbReference>
<dbReference type="PANTHER" id="PTHR13389">
    <property type="entry name" value="PUMILIO HOMOLOG 3"/>
    <property type="match status" value="1"/>
</dbReference>
<keyword evidence="6" id="KW-1185">Reference proteome</keyword>
<dbReference type="Pfam" id="PF08144">
    <property type="entry name" value="CPL"/>
    <property type="match status" value="1"/>
</dbReference>
<dbReference type="InParanoid" id="A0A7R8YNC1"/>
<evidence type="ECO:0000313" key="5">
    <source>
        <dbReference type="EMBL" id="CAD7078300.1"/>
    </source>
</evidence>
<dbReference type="PROSITE" id="PS50303">
    <property type="entry name" value="PUM_HD"/>
    <property type="match status" value="1"/>
</dbReference>
<keyword evidence="1" id="KW-0677">Repeat</keyword>
<dbReference type="SMART" id="SM00025">
    <property type="entry name" value="Pumilio"/>
    <property type="match status" value="3"/>
</dbReference>
<dbReference type="InterPro" id="IPR033133">
    <property type="entry name" value="PUM-HD"/>
</dbReference>
<feature type="domain" description="PUM-HD" evidence="4">
    <location>
        <begin position="105"/>
        <end position="455"/>
    </location>
</feature>
<dbReference type="Gene3D" id="1.25.10.10">
    <property type="entry name" value="Leucine-rich Repeat Variant"/>
    <property type="match status" value="1"/>
</dbReference>
<dbReference type="OrthoDB" id="497380at2759"/>
<reference evidence="5 6" key="1">
    <citation type="submission" date="2020-11" db="EMBL/GenBank/DDBJ databases">
        <authorList>
            <person name="Wallbank WR R."/>
            <person name="Pardo Diaz C."/>
            <person name="Kozak K."/>
            <person name="Martin S."/>
            <person name="Jiggins C."/>
            <person name="Moest M."/>
            <person name="Warren A I."/>
            <person name="Generalovic N T."/>
            <person name="Byers J.R.P. K."/>
            <person name="Montejo-Kovacevich G."/>
            <person name="Yen C E."/>
        </authorList>
    </citation>
    <scope>NUCLEOTIDE SEQUENCE [LARGE SCALE GENOMIC DNA]</scope>
</reference>
<dbReference type="SUPFAM" id="SSF48371">
    <property type="entry name" value="ARM repeat"/>
    <property type="match status" value="1"/>
</dbReference>
<feature type="compositionally biased region" description="Basic and acidic residues" evidence="3">
    <location>
        <begin position="63"/>
        <end position="78"/>
    </location>
</feature>
<dbReference type="GO" id="GO:0006417">
    <property type="term" value="P:regulation of translation"/>
    <property type="evidence" value="ECO:0007669"/>
    <property type="project" value="TreeGrafter"/>
</dbReference>
<dbReference type="EMBL" id="LR899009">
    <property type="protein sequence ID" value="CAD7078300.1"/>
    <property type="molecule type" value="Genomic_DNA"/>
</dbReference>
<evidence type="ECO:0000256" key="2">
    <source>
        <dbReference type="ARBA" id="ARBA00022884"/>
    </source>
</evidence>
<evidence type="ECO:0000259" key="4">
    <source>
        <dbReference type="PROSITE" id="PS50303"/>
    </source>
</evidence>
<organism evidence="5 6">
    <name type="scientific">Hermetia illucens</name>
    <name type="common">Black soldier fly</name>
    <dbReference type="NCBI Taxonomy" id="343691"/>
    <lineage>
        <taxon>Eukaryota</taxon>
        <taxon>Metazoa</taxon>
        <taxon>Ecdysozoa</taxon>
        <taxon>Arthropoda</taxon>
        <taxon>Hexapoda</taxon>
        <taxon>Insecta</taxon>
        <taxon>Pterygota</taxon>
        <taxon>Neoptera</taxon>
        <taxon>Endopterygota</taxon>
        <taxon>Diptera</taxon>
        <taxon>Brachycera</taxon>
        <taxon>Stratiomyomorpha</taxon>
        <taxon>Stratiomyidae</taxon>
        <taxon>Hermetiinae</taxon>
        <taxon>Hermetia</taxon>
    </lineage>
</organism>
<dbReference type="InterPro" id="IPR012959">
    <property type="entry name" value="CPL_dom"/>
</dbReference>
<dbReference type="InterPro" id="IPR011989">
    <property type="entry name" value="ARM-like"/>
</dbReference>
<dbReference type="AlphaFoldDB" id="A0A7R8YNC1"/>
<evidence type="ECO:0000256" key="1">
    <source>
        <dbReference type="ARBA" id="ARBA00022737"/>
    </source>
</evidence>
<accession>A0A7R8YNC1</accession>
<dbReference type="GO" id="GO:0003729">
    <property type="term" value="F:mRNA binding"/>
    <property type="evidence" value="ECO:0007669"/>
    <property type="project" value="TreeGrafter"/>
</dbReference>
<feature type="compositionally biased region" description="Basic and acidic residues" evidence="3">
    <location>
        <begin position="10"/>
        <end position="30"/>
    </location>
</feature>
<protein>
    <recommendedName>
        <fullName evidence="4">PUM-HD domain-containing protein</fullName>
    </recommendedName>
</protein>
<dbReference type="InterPro" id="IPR016024">
    <property type="entry name" value="ARM-type_fold"/>
</dbReference>
<dbReference type="OMA" id="YGPEFSI"/>
<proteinExistence type="predicted"/>
<sequence>MSVGIKRSHNKESVNDEIKPKKVKSSEKTKLTTKKPSPPGAIRKPGGGKKVPGKFSKPTGPKKFGDKNEKLESNEKTDWNKLKKEKKELKLKRKKAKDTYEVAAEVKQIYEKLKCKATPNKKELVEELFKILMKSDCVKKFVMAHDTARIIQCLLKNASPELRTKISEELLPIIVEMSLSKYAHFCVLRMVKYGSHVIREKIIQAMYGNIVKLATHSISNGIIDVIYLTWASNKQKAYMRQEFYGGVYKTSKDDSVKKLTDTYANAPTMKSAVLSALKLNLEHAANKKLVDNCLVHHVLLEYLEECSEEQRGEMVTLFSPLIPSIITTREGCRAAILCFWHSPTKERRGIVKGLREHLTKITSHEQGHVLILAIANTMDDTKAIKKSIFDHLYEDLESIVDTQWGRKVIEWFVQPADKECFHPQLISFLEEGLQYGKKDKDIRRKEILEQIQEPLAQKICENPSFWIKNGHLGLTTAIILKNLDENNFNKAASALAGVVCEPDWSVNVKDEEEDDVEKNDKLDEKTKAKIRLFTKGEEAAKTAEKMLGIEHPGLHIALKKIIKNDKERSANSEPTFGSQVVKGLSEEALSVWVELNRACFILLNIYENCEDKTVQSDLKELLSTHLSTLKKQKHTGAKLLIDKLGLKK</sequence>
<evidence type="ECO:0000256" key="3">
    <source>
        <dbReference type="SAM" id="MobiDB-lite"/>
    </source>
</evidence>
<dbReference type="InterPro" id="IPR001313">
    <property type="entry name" value="Pumilio_RNA-bd_rpt"/>
</dbReference>
<dbReference type="FunCoup" id="A0A7R8YNC1">
    <property type="interactions" value="1248"/>
</dbReference>